<dbReference type="GO" id="GO:0004592">
    <property type="term" value="F:pantoate-beta-alanine ligase activity"/>
    <property type="evidence" value="ECO:0007669"/>
    <property type="project" value="UniProtKB-UniRule"/>
</dbReference>
<dbReference type="RefSeq" id="WP_141199132.1">
    <property type="nucleotide sequence ID" value="NZ_CP041186.1"/>
</dbReference>
<evidence type="ECO:0000256" key="11">
    <source>
        <dbReference type="ARBA" id="ARBA00048258"/>
    </source>
</evidence>
<keyword evidence="7 13" id="KW-0436">Ligase</keyword>
<feature type="binding site" evidence="13">
    <location>
        <position position="173"/>
    </location>
    <ligand>
        <name>ATP</name>
        <dbReference type="ChEBI" id="CHEBI:30616"/>
    </ligand>
</feature>
<dbReference type="SUPFAM" id="SSF52374">
    <property type="entry name" value="Nucleotidylyl transferase"/>
    <property type="match status" value="1"/>
</dbReference>
<feature type="binding site" evidence="13">
    <location>
        <begin position="27"/>
        <end position="34"/>
    </location>
    <ligand>
        <name>ATP</name>
        <dbReference type="ChEBI" id="CHEBI:30616"/>
    </ligand>
</feature>
<reference evidence="14 15" key="1">
    <citation type="submission" date="2019-06" db="EMBL/GenBank/DDBJ databases">
        <title>Persicimonas caeni gen. nov., sp. nov., a predatory bacterium isolated from solar saltern.</title>
        <authorList>
            <person name="Wang S."/>
        </authorList>
    </citation>
    <scope>NUCLEOTIDE SEQUENCE [LARGE SCALE GENOMIC DNA]</scope>
    <source>
        <strain evidence="14 15">YN101</strain>
    </source>
</reference>
<evidence type="ECO:0000256" key="12">
    <source>
        <dbReference type="ARBA" id="ARBA00055042"/>
    </source>
</evidence>
<dbReference type="Gene3D" id="3.30.1300.10">
    <property type="entry name" value="Pantoate-beta-alanine ligase, C-terminal domain"/>
    <property type="match status" value="1"/>
</dbReference>
<keyword evidence="6 13" id="KW-0963">Cytoplasm</keyword>
<dbReference type="InterPro" id="IPR003721">
    <property type="entry name" value="Pantoate_ligase"/>
</dbReference>
<dbReference type="HAMAP" id="MF_00158">
    <property type="entry name" value="PanC"/>
    <property type="match status" value="1"/>
</dbReference>
<evidence type="ECO:0000256" key="2">
    <source>
        <dbReference type="ARBA" id="ARBA00004990"/>
    </source>
</evidence>
<evidence type="ECO:0000256" key="13">
    <source>
        <dbReference type="HAMAP-Rule" id="MF_00158"/>
    </source>
</evidence>
<comment type="subunit">
    <text evidence="13">Homodimer.</text>
</comment>
<comment type="pathway">
    <text evidence="2 13">Cofactor biosynthesis; (R)-pantothenate biosynthesis; (R)-pantothenate from (R)-pantoate and beta-alanine: step 1/1.</text>
</comment>
<evidence type="ECO:0000313" key="15">
    <source>
        <dbReference type="Proteomes" id="UP000315995"/>
    </source>
</evidence>
<proteinExistence type="inferred from homology"/>
<comment type="similarity">
    <text evidence="3 13">Belongs to the pantothenate synthetase family.</text>
</comment>
<dbReference type="InterPro" id="IPR014729">
    <property type="entry name" value="Rossmann-like_a/b/a_fold"/>
</dbReference>
<organism evidence="14 15">
    <name type="scientific">Persicimonas caeni</name>
    <dbReference type="NCBI Taxonomy" id="2292766"/>
    <lineage>
        <taxon>Bacteria</taxon>
        <taxon>Deltaproteobacteria</taxon>
        <taxon>Bradymonadales</taxon>
        <taxon>Bradymonadaceae</taxon>
        <taxon>Persicimonas</taxon>
    </lineage>
</organism>
<dbReference type="InterPro" id="IPR004821">
    <property type="entry name" value="Cyt_trans-like"/>
</dbReference>
<dbReference type="EMBL" id="CP041186">
    <property type="protein sequence ID" value="QDG52667.1"/>
    <property type="molecule type" value="Genomic_DNA"/>
</dbReference>
<keyword evidence="9 13" id="KW-0547">Nucleotide-binding</keyword>
<feature type="binding site" evidence="13">
    <location>
        <begin position="144"/>
        <end position="147"/>
    </location>
    <ligand>
        <name>ATP</name>
        <dbReference type="ChEBI" id="CHEBI:30616"/>
    </ligand>
</feature>
<comment type="catalytic activity">
    <reaction evidence="11 13">
        <text>(R)-pantoate + beta-alanine + ATP = (R)-pantothenate + AMP + diphosphate + H(+)</text>
        <dbReference type="Rhea" id="RHEA:10912"/>
        <dbReference type="ChEBI" id="CHEBI:15378"/>
        <dbReference type="ChEBI" id="CHEBI:15980"/>
        <dbReference type="ChEBI" id="CHEBI:29032"/>
        <dbReference type="ChEBI" id="CHEBI:30616"/>
        <dbReference type="ChEBI" id="CHEBI:33019"/>
        <dbReference type="ChEBI" id="CHEBI:57966"/>
        <dbReference type="ChEBI" id="CHEBI:456215"/>
        <dbReference type="EC" id="6.3.2.1"/>
    </reaction>
</comment>
<evidence type="ECO:0000256" key="6">
    <source>
        <dbReference type="ARBA" id="ARBA00022490"/>
    </source>
</evidence>
<evidence type="ECO:0000256" key="9">
    <source>
        <dbReference type="ARBA" id="ARBA00022741"/>
    </source>
</evidence>
<feature type="binding site" evidence="13">
    <location>
        <begin position="181"/>
        <end position="184"/>
    </location>
    <ligand>
        <name>ATP</name>
        <dbReference type="ChEBI" id="CHEBI:30616"/>
    </ligand>
</feature>
<dbReference type="GO" id="GO:0005829">
    <property type="term" value="C:cytosol"/>
    <property type="evidence" value="ECO:0007669"/>
    <property type="project" value="TreeGrafter"/>
</dbReference>
<dbReference type="InterPro" id="IPR042176">
    <property type="entry name" value="Pantoate_ligase_C"/>
</dbReference>
<evidence type="ECO:0000313" key="14">
    <source>
        <dbReference type="EMBL" id="QDG52667.1"/>
    </source>
</evidence>
<comment type="miscellaneous">
    <text evidence="13">The reaction proceeds by a bi uni uni bi ping pong mechanism.</text>
</comment>
<keyword evidence="10 13" id="KW-0067">ATP-binding</keyword>
<dbReference type="Pfam" id="PF02569">
    <property type="entry name" value="Pantoate_ligase"/>
    <property type="match status" value="1"/>
</dbReference>
<dbReference type="NCBIfam" id="TIGR00125">
    <property type="entry name" value="cyt_tran_rel"/>
    <property type="match status" value="1"/>
</dbReference>
<feature type="binding site" evidence="13">
    <location>
        <position position="58"/>
    </location>
    <ligand>
        <name>beta-alanine</name>
        <dbReference type="ChEBI" id="CHEBI:57966"/>
    </ligand>
</feature>
<dbReference type="FunFam" id="3.40.50.620:FF:000114">
    <property type="entry name" value="Pantothenate synthetase"/>
    <property type="match status" value="1"/>
</dbReference>
<evidence type="ECO:0000256" key="4">
    <source>
        <dbReference type="ARBA" id="ARBA00012219"/>
    </source>
</evidence>
<feature type="active site" description="Proton donor" evidence="13">
    <location>
        <position position="34"/>
    </location>
</feature>
<dbReference type="Gene3D" id="3.40.50.620">
    <property type="entry name" value="HUPs"/>
    <property type="match status" value="1"/>
</dbReference>
<dbReference type="OrthoDB" id="9773087at2"/>
<evidence type="ECO:0000256" key="1">
    <source>
        <dbReference type="ARBA" id="ARBA00004496"/>
    </source>
</evidence>
<dbReference type="EC" id="6.3.2.1" evidence="4 13"/>
<dbReference type="AlphaFoldDB" id="A0A4Y6PXD0"/>
<dbReference type="GO" id="GO:0015940">
    <property type="term" value="P:pantothenate biosynthetic process"/>
    <property type="evidence" value="ECO:0007669"/>
    <property type="project" value="UniProtKB-UniRule"/>
</dbReference>
<evidence type="ECO:0000256" key="10">
    <source>
        <dbReference type="ARBA" id="ARBA00022840"/>
    </source>
</evidence>
<dbReference type="PANTHER" id="PTHR21299:SF1">
    <property type="entry name" value="PANTOATE--BETA-ALANINE LIGASE"/>
    <property type="match status" value="1"/>
</dbReference>
<name>A0A4Y6PXD0_PERCE</name>
<dbReference type="GO" id="GO:0005524">
    <property type="term" value="F:ATP binding"/>
    <property type="evidence" value="ECO:0007669"/>
    <property type="project" value="UniProtKB-KW"/>
</dbReference>
<evidence type="ECO:0000256" key="3">
    <source>
        <dbReference type="ARBA" id="ARBA00009256"/>
    </source>
</evidence>
<evidence type="ECO:0000256" key="7">
    <source>
        <dbReference type="ARBA" id="ARBA00022598"/>
    </source>
</evidence>
<dbReference type="NCBIfam" id="TIGR00018">
    <property type="entry name" value="panC"/>
    <property type="match status" value="1"/>
</dbReference>
<feature type="binding site" evidence="13">
    <location>
        <position position="150"/>
    </location>
    <ligand>
        <name>(R)-pantoate</name>
        <dbReference type="ChEBI" id="CHEBI:15980"/>
    </ligand>
</feature>
<keyword evidence="8 13" id="KW-0566">Pantothenate biosynthesis</keyword>
<evidence type="ECO:0000256" key="5">
    <source>
        <dbReference type="ARBA" id="ARBA00014155"/>
    </source>
</evidence>
<dbReference type="Proteomes" id="UP000315995">
    <property type="component" value="Chromosome"/>
</dbReference>
<gene>
    <name evidence="13" type="primary">panC</name>
    <name evidence="14" type="ORF">FIV42_18555</name>
</gene>
<keyword evidence="15" id="KW-1185">Reference proteome</keyword>
<sequence>MKVIDSIDELRRARRALEGSVAFVPTMGYLHEGHLELMREANRRADHLVVSIFVNPTQFAPGEDLDAYPRDPQGDQNKCAELGTELLFMPTPDNMYAGDHATTVEVAGLDEVLCGQSRPTHFQGVCTVVSKLFNIVAPDVAIFGEKDYQQLAILRRMTRDLNFPIEIVGVPTVREEDGLAISSRNKYLDGQQRQDARCLSQALAMAWRAYERGERDAEKLVGVAKARLRETVQLDAIDYVECVDPDSLERLNGDKRYIDEQRGAVLAMAVQVGHARLIDNLRLDRPLPDALR</sequence>
<accession>A0A4Y6PXD0</accession>
<dbReference type="PANTHER" id="PTHR21299">
    <property type="entry name" value="CYTIDYLATE KINASE/PANTOATE-BETA-ALANINE LIGASE"/>
    <property type="match status" value="1"/>
</dbReference>
<dbReference type="UniPathway" id="UPA00028">
    <property type="reaction ID" value="UER00005"/>
</dbReference>
<comment type="subcellular location">
    <subcellularLocation>
        <location evidence="1 13">Cytoplasm</location>
    </subcellularLocation>
</comment>
<protein>
    <recommendedName>
        <fullName evidence="5 13">Pantothenate synthetase</fullName>
        <shortName evidence="13">PS</shortName>
        <ecNumber evidence="4 13">6.3.2.1</ecNumber>
    </recommendedName>
    <alternativeName>
        <fullName evidence="13">Pantoate--beta-alanine ligase</fullName>
    </alternativeName>
    <alternativeName>
        <fullName evidence="13">Pantoate-activating enzyme</fullName>
    </alternativeName>
</protein>
<comment type="function">
    <text evidence="12 13">Catalyzes the condensation of pantoate with beta-alanine in an ATP-dependent reaction via a pantoyl-adenylate intermediate.</text>
</comment>
<dbReference type="CDD" id="cd00560">
    <property type="entry name" value="PanC"/>
    <property type="match status" value="1"/>
</dbReference>
<evidence type="ECO:0000256" key="8">
    <source>
        <dbReference type="ARBA" id="ARBA00022655"/>
    </source>
</evidence>
<accession>A0A5B8YDZ7</accession>
<feature type="binding site" evidence="13">
    <location>
        <position position="58"/>
    </location>
    <ligand>
        <name>(R)-pantoate</name>
        <dbReference type="ChEBI" id="CHEBI:15980"/>
    </ligand>
</feature>